<proteinExistence type="predicted"/>
<evidence type="ECO:0000313" key="2">
    <source>
        <dbReference type="Proteomes" id="UP001168096"/>
    </source>
</evidence>
<gene>
    <name evidence="1" type="ORF">QPK29_032795</name>
</gene>
<keyword evidence="2" id="KW-1185">Reference proteome</keyword>
<name>A0ACC7MKB0_9BURK</name>
<sequence length="452" mass="51120">MIIHANKSFWLDDAGSYIPNTPLREDLHVDVLVVGGGIAGLSTAWHLAKDDKAARVAVIESEIVGYGASGRSGGWVMTQFGLDQLAVRKKYGKEKSIAALSYCRQAVEYTKTIIQENALASEYRHPGVMRVAFDPRWVGQLEELMNLYRDFGMTDSRWVDKPELQAEYAGNPNFHAAIFEPNMGMLHPVKHVRELKRLAEQAGVMVYEQTPAIHLERRPGGLVVATPRGKVYANRLVLATNAYTHLLQGPIGDSLRRRQSPMIARTAVTERLSEEQWKELGWQRGNAIESTLELFHWMSPTLDGRIQYYWIYYGGYTRHGEMDPLLSAEGATRSTEHLQRIFPTLGKVRMAQTWGGHFSATRDLVPHLGYVGDERVIYMAGCWGHGNAISHLHGKTIADMVRGRSTDLTEFWIVDRKPQDWPVSPFDYMGKAALWNATKRRVQKQIRGTLFE</sequence>
<reference evidence="1" key="1">
    <citation type="submission" date="2024-11" db="EMBL/GenBank/DDBJ databases">
        <title>Description of Massilia orientalis sp. nov., isolated from rhizosphere soil of Ageratina adenophora.</title>
        <authorList>
            <person name="Wang Y."/>
        </authorList>
    </citation>
    <scope>NUCLEOTIDE SEQUENCE</scope>
    <source>
        <strain evidence="1">YIM B02787</strain>
    </source>
</reference>
<accession>A0ACC7MKB0</accession>
<dbReference type="EC" id="1.-.-.-" evidence="1"/>
<dbReference type="EMBL" id="JASNRB020000052">
    <property type="protein sequence ID" value="MFJ1472507.1"/>
    <property type="molecule type" value="Genomic_DNA"/>
</dbReference>
<keyword evidence="1" id="KW-0560">Oxidoreductase</keyword>
<evidence type="ECO:0000313" key="1">
    <source>
        <dbReference type="EMBL" id="MFJ1472507.1"/>
    </source>
</evidence>
<protein>
    <submittedName>
        <fullName evidence="1">NAD(P)/FAD-dependent oxidoreductase</fullName>
        <ecNumber evidence="1">1.-.-.-</ecNumber>
    </submittedName>
</protein>
<comment type="caution">
    <text evidence="1">The sequence shown here is derived from an EMBL/GenBank/DDBJ whole genome shotgun (WGS) entry which is preliminary data.</text>
</comment>
<organism evidence="1 2">
    <name type="scientific">Massilia orientalis</name>
    <dbReference type="NCBI Taxonomy" id="3050128"/>
    <lineage>
        <taxon>Bacteria</taxon>
        <taxon>Pseudomonadati</taxon>
        <taxon>Pseudomonadota</taxon>
        <taxon>Betaproteobacteria</taxon>
        <taxon>Burkholderiales</taxon>
        <taxon>Oxalobacteraceae</taxon>
        <taxon>Telluria group</taxon>
        <taxon>Massilia</taxon>
    </lineage>
</organism>
<dbReference type="Proteomes" id="UP001168096">
    <property type="component" value="Unassembled WGS sequence"/>
</dbReference>